<name>A0A251XCI2_9GAMM</name>
<organism evidence="1 2">
    <name type="scientific">Thioflexithrix psekupsensis</name>
    <dbReference type="NCBI Taxonomy" id="1570016"/>
    <lineage>
        <taxon>Bacteria</taxon>
        <taxon>Pseudomonadati</taxon>
        <taxon>Pseudomonadota</taxon>
        <taxon>Gammaproteobacteria</taxon>
        <taxon>Thiotrichales</taxon>
        <taxon>Thioflexithrix</taxon>
    </lineage>
</organism>
<accession>A0A251XCI2</accession>
<comment type="caution">
    <text evidence="1">The sequence shown here is derived from an EMBL/GenBank/DDBJ whole genome shotgun (WGS) entry which is preliminary data.</text>
</comment>
<reference evidence="1 2" key="1">
    <citation type="submission" date="2016-12" db="EMBL/GenBank/DDBJ databases">
        <title>Thioflexothrix psekupsii D3 genome sequencing and assembly.</title>
        <authorList>
            <person name="Fomenkov A."/>
            <person name="Vincze T."/>
            <person name="Grabovich M."/>
            <person name="Anton B.P."/>
            <person name="Dubinina G."/>
            <person name="Orlova M."/>
            <person name="Belousova E."/>
            <person name="Roberts R.J."/>
        </authorList>
    </citation>
    <scope>NUCLEOTIDE SEQUENCE [LARGE SCALE GENOMIC DNA]</scope>
    <source>
        <strain evidence="1">D3</strain>
    </source>
</reference>
<protein>
    <submittedName>
        <fullName evidence="1">Uncharacterized protein</fullName>
    </submittedName>
</protein>
<evidence type="ECO:0000313" key="1">
    <source>
        <dbReference type="EMBL" id="OUD16303.1"/>
    </source>
</evidence>
<gene>
    <name evidence="1" type="ORF">TPSD3_00860</name>
</gene>
<keyword evidence="2" id="KW-1185">Reference proteome</keyword>
<evidence type="ECO:0000313" key="2">
    <source>
        <dbReference type="Proteomes" id="UP000194798"/>
    </source>
</evidence>
<dbReference type="Proteomes" id="UP000194798">
    <property type="component" value="Unassembled WGS sequence"/>
</dbReference>
<dbReference type="AlphaFoldDB" id="A0A251XCI2"/>
<proteinExistence type="predicted"/>
<dbReference type="EMBL" id="MSLT01000001">
    <property type="protein sequence ID" value="OUD16303.1"/>
    <property type="molecule type" value="Genomic_DNA"/>
</dbReference>
<sequence length="90" mass="10795">MKVLWFKEEYALMPELYPDINYDYYNPKVIFIRFFNNEVISLHPASIDIVNGFGRVDIKSDSDTWFLVAKEKDTDEWLLVNSYTNFFRVV</sequence>